<dbReference type="Gene3D" id="3.30.450.20">
    <property type="entry name" value="PAS domain"/>
    <property type="match status" value="1"/>
</dbReference>
<dbReference type="InterPro" id="IPR005467">
    <property type="entry name" value="His_kinase_dom"/>
</dbReference>
<dbReference type="InterPro" id="IPR003594">
    <property type="entry name" value="HATPase_dom"/>
</dbReference>
<dbReference type="SMART" id="SM00091">
    <property type="entry name" value="PAS"/>
    <property type="match status" value="1"/>
</dbReference>
<evidence type="ECO:0000313" key="9">
    <source>
        <dbReference type="Proteomes" id="UP000011135"/>
    </source>
</evidence>
<evidence type="ECO:0000256" key="3">
    <source>
        <dbReference type="ARBA" id="ARBA00022553"/>
    </source>
</evidence>
<dbReference type="Pfam" id="PF08447">
    <property type="entry name" value="PAS_3"/>
    <property type="match status" value="1"/>
</dbReference>
<dbReference type="PATRIC" id="fig|1237149.3.peg.5206"/>
<name>L8JIQ6_9BACT</name>
<dbReference type="SUPFAM" id="SSF55874">
    <property type="entry name" value="ATPase domain of HSP90 chaperone/DNA topoisomerase II/histidine kinase"/>
    <property type="match status" value="1"/>
</dbReference>
<dbReference type="InterPro" id="IPR036890">
    <property type="entry name" value="HATPase_C_sf"/>
</dbReference>
<dbReference type="InterPro" id="IPR013655">
    <property type="entry name" value="PAS_fold_3"/>
</dbReference>
<dbReference type="Gene3D" id="1.10.287.130">
    <property type="match status" value="1"/>
</dbReference>
<evidence type="ECO:0000256" key="5">
    <source>
        <dbReference type="ARBA" id="ARBA00022777"/>
    </source>
</evidence>
<dbReference type="SMART" id="SM00387">
    <property type="entry name" value="HATPase_c"/>
    <property type="match status" value="1"/>
</dbReference>
<evidence type="ECO:0000259" key="7">
    <source>
        <dbReference type="PROSITE" id="PS50112"/>
    </source>
</evidence>
<dbReference type="Gene3D" id="3.30.565.10">
    <property type="entry name" value="Histidine kinase-like ATPase, C-terminal domain"/>
    <property type="match status" value="1"/>
</dbReference>
<gene>
    <name evidence="8" type="ORF">C900_05888</name>
</gene>
<dbReference type="AlphaFoldDB" id="L8JIQ6"/>
<dbReference type="Pfam" id="PF02518">
    <property type="entry name" value="HATPase_c"/>
    <property type="match status" value="1"/>
</dbReference>
<dbReference type="PANTHER" id="PTHR43547">
    <property type="entry name" value="TWO-COMPONENT HISTIDINE KINASE"/>
    <property type="match status" value="1"/>
</dbReference>
<dbReference type="SUPFAM" id="SSF47384">
    <property type="entry name" value="Homodimeric domain of signal transducing histidine kinase"/>
    <property type="match status" value="1"/>
</dbReference>
<evidence type="ECO:0000313" key="8">
    <source>
        <dbReference type="EMBL" id="ELR68705.1"/>
    </source>
</evidence>
<dbReference type="CDD" id="cd00130">
    <property type="entry name" value="PAS"/>
    <property type="match status" value="1"/>
</dbReference>
<evidence type="ECO:0000256" key="2">
    <source>
        <dbReference type="ARBA" id="ARBA00012438"/>
    </source>
</evidence>
<dbReference type="CDD" id="cd00075">
    <property type="entry name" value="HATPase"/>
    <property type="match status" value="1"/>
</dbReference>
<dbReference type="Pfam" id="PF00512">
    <property type="entry name" value="HisKA"/>
    <property type="match status" value="1"/>
</dbReference>
<dbReference type="FunFam" id="3.30.565.10:FF:000006">
    <property type="entry name" value="Sensor histidine kinase WalK"/>
    <property type="match status" value="1"/>
</dbReference>
<reference evidence="8 9" key="1">
    <citation type="submission" date="2012-12" db="EMBL/GenBank/DDBJ databases">
        <title>Genome assembly of Fulvivirga imtechensis AK7.</title>
        <authorList>
            <person name="Nupur N."/>
            <person name="Khatri I."/>
            <person name="Kumar R."/>
            <person name="Subramanian S."/>
            <person name="Pinnaka A."/>
        </authorList>
    </citation>
    <scope>NUCLEOTIDE SEQUENCE [LARGE SCALE GENOMIC DNA]</scope>
    <source>
        <strain evidence="8 9">AK7</strain>
    </source>
</reference>
<dbReference type="EC" id="2.7.13.3" evidence="2"/>
<dbReference type="PROSITE" id="PS50109">
    <property type="entry name" value="HIS_KIN"/>
    <property type="match status" value="1"/>
</dbReference>
<comment type="caution">
    <text evidence="8">The sequence shown here is derived from an EMBL/GenBank/DDBJ whole genome shotgun (WGS) entry which is preliminary data.</text>
</comment>
<organism evidence="8 9">
    <name type="scientific">Fulvivirga imtechensis AK7</name>
    <dbReference type="NCBI Taxonomy" id="1237149"/>
    <lineage>
        <taxon>Bacteria</taxon>
        <taxon>Pseudomonadati</taxon>
        <taxon>Bacteroidota</taxon>
        <taxon>Cytophagia</taxon>
        <taxon>Cytophagales</taxon>
        <taxon>Fulvivirgaceae</taxon>
        <taxon>Fulvivirga</taxon>
    </lineage>
</organism>
<protein>
    <recommendedName>
        <fullName evidence="2">histidine kinase</fullName>
        <ecNumber evidence="2">2.7.13.3</ecNumber>
    </recommendedName>
</protein>
<dbReference type="Proteomes" id="UP000011135">
    <property type="component" value="Unassembled WGS sequence"/>
</dbReference>
<dbReference type="InterPro" id="IPR004358">
    <property type="entry name" value="Sig_transdc_His_kin-like_C"/>
</dbReference>
<dbReference type="eggNOG" id="COG2205">
    <property type="taxonomic scope" value="Bacteria"/>
</dbReference>
<dbReference type="PRINTS" id="PR00344">
    <property type="entry name" value="BCTRLSENSOR"/>
</dbReference>
<accession>L8JIQ6</accession>
<comment type="catalytic activity">
    <reaction evidence="1">
        <text>ATP + protein L-histidine = ADP + protein N-phospho-L-histidine.</text>
        <dbReference type="EC" id="2.7.13.3"/>
    </reaction>
</comment>
<proteinExistence type="predicted"/>
<dbReference type="PROSITE" id="PS50112">
    <property type="entry name" value="PAS"/>
    <property type="match status" value="1"/>
</dbReference>
<evidence type="ECO:0000256" key="1">
    <source>
        <dbReference type="ARBA" id="ARBA00000085"/>
    </source>
</evidence>
<evidence type="ECO:0000259" key="6">
    <source>
        <dbReference type="PROSITE" id="PS50109"/>
    </source>
</evidence>
<evidence type="ECO:0000256" key="4">
    <source>
        <dbReference type="ARBA" id="ARBA00022679"/>
    </source>
</evidence>
<feature type="domain" description="PAS" evidence="7">
    <location>
        <begin position="13"/>
        <end position="86"/>
    </location>
</feature>
<keyword evidence="9" id="KW-1185">Reference proteome</keyword>
<keyword evidence="5" id="KW-0418">Kinase</keyword>
<dbReference type="InterPro" id="IPR035965">
    <property type="entry name" value="PAS-like_dom_sf"/>
</dbReference>
<dbReference type="EMBL" id="AMZN01000095">
    <property type="protein sequence ID" value="ELR68705.1"/>
    <property type="molecule type" value="Genomic_DNA"/>
</dbReference>
<feature type="domain" description="Histidine kinase" evidence="6">
    <location>
        <begin position="147"/>
        <end position="365"/>
    </location>
</feature>
<keyword evidence="4" id="KW-0808">Transferase</keyword>
<dbReference type="InterPro" id="IPR036097">
    <property type="entry name" value="HisK_dim/P_sf"/>
</dbReference>
<dbReference type="InterPro" id="IPR000014">
    <property type="entry name" value="PAS"/>
</dbReference>
<sequence length="365" mass="42111">MTLPKMQYQLSHVLPYFEEAADHAHHGYFAFNNASLQLLYINPAVEIIFNRSIAEISTKPESILEMVHPDDREHVIEAYRGIKKGKRKVLEFRINSAEKELRWLKVAWYSNNKEAVVVGVVEDITSRRENEDLMKKFASKKDSVLEILSHDLAGPLTKIKGAASLMTEELERHNHPMLEKMVNMIEETTERSIRLIREFVKHEFIQSKNSILIKERENIVDTMREIMEQYNGSAREVHKKFKFTTSQKSIFLEMDAYKINQVVNNLISNAIKFTRDEGQISVALEERKDTVLLSVADDGIGIPAKYHKSLFERFTEARRPGLKGEPSVGLGMSIIKTIVEWHGGKIWLHSVENEGTTFYIELPKE</sequence>
<keyword evidence="3" id="KW-0597">Phosphoprotein</keyword>
<dbReference type="GO" id="GO:0000155">
    <property type="term" value="F:phosphorelay sensor kinase activity"/>
    <property type="evidence" value="ECO:0007669"/>
    <property type="project" value="InterPro"/>
</dbReference>
<dbReference type="SUPFAM" id="SSF55785">
    <property type="entry name" value="PYP-like sensor domain (PAS domain)"/>
    <property type="match status" value="1"/>
</dbReference>
<dbReference type="CDD" id="cd00082">
    <property type="entry name" value="HisKA"/>
    <property type="match status" value="1"/>
</dbReference>
<dbReference type="STRING" id="1237149.C900_05888"/>
<dbReference type="PANTHER" id="PTHR43547:SF2">
    <property type="entry name" value="HYBRID SIGNAL TRANSDUCTION HISTIDINE KINASE C"/>
    <property type="match status" value="1"/>
</dbReference>
<dbReference type="NCBIfam" id="TIGR00229">
    <property type="entry name" value="sensory_box"/>
    <property type="match status" value="1"/>
</dbReference>
<dbReference type="InterPro" id="IPR003661">
    <property type="entry name" value="HisK_dim/P_dom"/>
</dbReference>